<feature type="region of interest" description="Disordered" evidence="1">
    <location>
        <begin position="17"/>
        <end position="66"/>
    </location>
</feature>
<protein>
    <submittedName>
        <fullName evidence="2">Uncharacterized protein</fullName>
    </submittedName>
</protein>
<accession>A0A842JEX5</accession>
<dbReference type="EMBL" id="JACMSE010000011">
    <property type="protein sequence ID" value="MBC2890227.1"/>
    <property type="molecule type" value="Genomic_DNA"/>
</dbReference>
<feature type="region of interest" description="Disordered" evidence="1">
    <location>
        <begin position="183"/>
        <end position="209"/>
    </location>
</feature>
<evidence type="ECO:0000256" key="1">
    <source>
        <dbReference type="SAM" id="MobiDB-lite"/>
    </source>
</evidence>
<dbReference type="AlphaFoldDB" id="A0A842JEX5"/>
<keyword evidence="3" id="KW-1185">Reference proteome</keyword>
<name>A0A842JEX5_9ACTN</name>
<reference evidence="2 3" key="1">
    <citation type="submission" date="2020-08" db="EMBL/GenBank/DDBJ databases">
        <authorList>
            <person name="Liu C."/>
            <person name="Sun Q."/>
        </authorList>
    </citation>
    <scope>NUCLEOTIDE SEQUENCE [LARGE SCALE GENOMIC DNA]</scope>
    <source>
        <strain evidence="2 3">N22</strain>
    </source>
</reference>
<comment type="caution">
    <text evidence="2">The sequence shown here is derived from an EMBL/GenBank/DDBJ whole genome shotgun (WGS) entry which is preliminary data.</text>
</comment>
<sequence>MATSYVDKRDAARLTKAIFSKSPGESDPANEKDVLGTEIPAVEADAAPPDDYASPEADRLFPRPTPEEAEHNLRDLTWGEHIVATRMAAARGNSTAYLYSLQEAAIFFLDGNSGGVTLGSSGSFAWVDLDRFVAWIRDTVGDEPFAAVLEEKLDALDAYNDKIETMRQLLDLRMTQYIPYLPADEEDDAGEDGASGADEGAVAGESARE</sequence>
<feature type="compositionally biased region" description="Low complexity" evidence="1">
    <location>
        <begin position="40"/>
        <end position="55"/>
    </location>
</feature>
<proteinExistence type="predicted"/>
<feature type="compositionally biased region" description="Basic and acidic residues" evidence="1">
    <location>
        <begin position="56"/>
        <end position="66"/>
    </location>
</feature>
<evidence type="ECO:0000313" key="2">
    <source>
        <dbReference type="EMBL" id="MBC2890227.1"/>
    </source>
</evidence>
<dbReference type="Proteomes" id="UP000587396">
    <property type="component" value="Unassembled WGS sequence"/>
</dbReference>
<organism evidence="2 3">
    <name type="scientific">Gordonibacter massiliensis</name>
    <name type="common">ex Traore et al. 2017</name>
    <dbReference type="NCBI Taxonomy" id="1841863"/>
    <lineage>
        <taxon>Bacteria</taxon>
        <taxon>Bacillati</taxon>
        <taxon>Actinomycetota</taxon>
        <taxon>Coriobacteriia</taxon>
        <taxon>Eggerthellales</taxon>
        <taxon>Eggerthellaceae</taxon>
        <taxon>Gordonibacter</taxon>
    </lineage>
</organism>
<evidence type="ECO:0000313" key="3">
    <source>
        <dbReference type="Proteomes" id="UP000587396"/>
    </source>
</evidence>
<dbReference type="RefSeq" id="WP_185905967.1">
    <property type="nucleotide sequence ID" value="NZ_JACMSE010000011.1"/>
</dbReference>
<gene>
    <name evidence="2" type="ORF">H7313_12885</name>
</gene>
<feature type="compositionally biased region" description="Low complexity" evidence="1">
    <location>
        <begin position="192"/>
        <end position="209"/>
    </location>
</feature>